<sequence>MARSASALRGQILEAALHLFAARGYRGTSLHDIATVVGCSKASLLYHFAGKDAILTELLSPAGEALAALDAELTGLGDERVVEAAVTGYVELALRFRREVKIIFQDVTEMICHSALAGIPDTADRLVTALAGRSTDPKRRVTAYMVLGAVFMTCASDVDVPDDALRDELVRGALRTLDRAPRTL</sequence>
<organism evidence="6 7">
    <name type="scientific">Streptomyces glaucosporus</name>
    <dbReference type="NCBI Taxonomy" id="284044"/>
    <lineage>
        <taxon>Bacteria</taxon>
        <taxon>Bacillati</taxon>
        <taxon>Actinomycetota</taxon>
        <taxon>Actinomycetes</taxon>
        <taxon>Kitasatosporales</taxon>
        <taxon>Streptomycetaceae</taxon>
        <taxon>Streptomyces</taxon>
    </lineage>
</organism>
<proteinExistence type="predicted"/>
<dbReference type="PRINTS" id="PR00455">
    <property type="entry name" value="HTHTETR"/>
</dbReference>
<evidence type="ECO:0000259" key="5">
    <source>
        <dbReference type="PROSITE" id="PS50977"/>
    </source>
</evidence>
<dbReference type="Pfam" id="PF00440">
    <property type="entry name" value="TetR_N"/>
    <property type="match status" value="1"/>
</dbReference>
<dbReference type="InterPro" id="IPR001647">
    <property type="entry name" value="HTH_TetR"/>
</dbReference>
<keyword evidence="7" id="KW-1185">Reference proteome</keyword>
<keyword evidence="3" id="KW-0804">Transcription</keyword>
<evidence type="ECO:0000256" key="1">
    <source>
        <dbReference type="ARBA" id="ARBA00023015"/>
    </source>
</evidence>
<keyword evidence="1" id="KW-0805">Transcription regulation</keyword>
<dbReference type="Proteomes" id="UP001500058">
    <property type="component" value="Unassembled WGS sequence"/>
</dbReference>
<gene>
    <name evidence="6" type="ORF">GCM10010420_09240</name>
</gene>
<name>A0ABP5UVJ7_9ACTN</name>
<dbReference type="Gene3D" id="1.10.357.10">
    <property type="entry name" value="Tetracycline Repressor, domain 2"/>
    <property type="match status" value="1"/>
</dbReference>
<dbReference type="PANTHER" id="PTHR30055">
    <property type="entry name" value="HTH-TYPE TRANSCRIPTIONAL REGULATOR RUTR"/>
    <property type="match status" value="1"/>
</dbReference>
<reference evidence="7" key="1">
    <citation type="journal article" date="2019" name="Int. J. Syst. Evol. Microbiol.">
        <title>The Global Catalogue of Microorganisms (GCM) 10K type strain sequencing project: providing services to taxonomists for standard genome sequencing and annotation.</title>
        <authorList>
            <consortium name="The Broad Institute Genomics Platform"/>
            <consortium name="The Broad Institute Genome Sequencing Center for Infectious Disease"/>
            <person name="Wu L."/>
            <person name="Ma J."/>
        </authorList>
    </citation>
    <scope>NUCLEOTIDE SEQUENCE [LARGE SCALE GENOMIC DNA]</scope>
    <source>
        <strain evidence="7">JCM 6921</strain>
    </source>
</reference>
<evidence type="ECO:0000256" key="3">
    <source>
        <dbReference type="ARBA" id="ARBA00023163"/>
    </source>
</evidence>
<protein>
    <recommendedName>
        <fullName evidence="5">HTH tetR-type domain-containing protein</fullName>
    </recommendedName>
</protein>
<dbReference type="PANTHER" id="PTHR30055:SF234">
    <property type="entry name" value="HTH-TYPE TRANSCRIPTIONAL REGULATOR BETI"/>
    <property type="match status" value="1"/>
</dbReference>
<comment type="caution">
    <text evidence="6">The sequence shown here is derived from an EMBL/GenBank/DDBJ whole genome shotgun (WGS) entry which is preliminary data.</text>
</comment>
<dbReference type="SUPFAM" id="SSF46689">
    <property type="entry name" value="Homeodomain-like"/>
    <property type="match status" value="1"/>
</dbReference>
<evidence type="ECO:0000256" key="2">
    <source>
        <dbReference type="ARBA" id="ARBA00023125"/>
    </source>
</evidence>
<evidence type="ECO:0000256" key="4">
    <source>
        <dbReference type="PROSITE-ProRule" id="PRU00335"/>
    </source>
</evidence>
<dbReference type="InterPro" id="IPR050109">
    <property type="entry name" value="HTH-type_TetR-like_transc_reg"/>
</dbReference>
<dbReference type="EMBL" id="BAAATJ010000003">
    <property type="protein sequence ID" value="GAA2388197.1"/>
    <property type="molecule type" value="Genomic_DNA"/>
</dbReference>
<dbReference type="InterPro" id="IPR009057">
    <property type="entry name" value="Homeodomain-like_sf"/>
</dbReference>
<keyword evidence="2 4" id="KW-0238">DNA-binding</keyword>
<accession>A0ABP5UVJ7</accession>
<evidence type="ECO:0000313" key="7">
    <source>
        <dbReference type="Proteomes" id="UP001500058"/>
    </source>
</evidence>
<feature type="DNA-binding region" description="H-T-H motif" evidence="4">
    <location>
        <begin position="29"/>
        <end position="48"/>
    </location>
</feature>
<feature type="domain" description="HTH tetR-type" evidence="5">
    <location>
        <begin position="6"/>
        <end position="66"/>
    </location>
</feature>
<dbReference type="RefSeq" id="WP_344629536.1">
    <property type="nucleotide sequence ID" value="NZ_BAAATJ010000003.1"/>
</dbReference>
<evidence type="ECO:0000313" key="6">
    <source>
        <dbReference type="EMBL" id="GAA2388197.1"/>
    </source>
</evidence>
<dbReference type="PROSITE" id="PS50977">
    <property type="entry name" value="HTH_TETR_2"/>
    <property type="match status" value="1"/>
</dbReference>